<dbReference type="AlphaFoldDB" id="A0AAE8LXI4"/>
<sequence length="664" mass="74143">MQFKLLPLLALAGFTTATTGSWLGMENLPDGPYKGVNHDDGSTTVTNLETGESYEFGLSNESAANEKRSAVSIEKHETSCWGYTLDHGGVDSAVVKLKAWAGTGHDLSTGDHPDYFGYNERGVYVYYCINAAFSSGNVDVADIDYALGQMDGQCQRYEAGYYRWDGSAELVGKCDEAKPICGQCAKIRSVDCKYRDEFERTWRWQTELVIEKAKAKALTTKNVATPTADTNCDMQLNPPNPHILERFFFDWVVKSDGGSESIISWFNSLPRMYAKSSVNSLLHNSINALANAGYAQRFNCSRALTEAAEWYGESIHMLKNTLSSNVGLASNQDVMTSIVLLCMYELLIDESVALEGCWVSHLGGATLLLKMQGQETTDESSATLEEVSMIIYLQMIHNSLLTGQAPSVPVNELKLRKLPHIDDHMVLIYKAACLCAEWRTALFLPQSEDGWEQLSIIAGKAMSLDKQLEEWSWNLPSSLRCTVGGVSIKSQPEWLKPLLIGEWTPLNTHNNPSLTVKIIWRFYWQVRLILNQGLLLTNNILEKDETIINPISPYQKIIESRIVSFVDRLCESCLSTFIVDTTKHSRHYRTEDIPGILGYLLMQGLPTIGLCLEQVVLVDFDLSSRKDWLVKMKQFLRNTLGVGKGAGAKEPSQYGKIPIQIWGL</sequence>
<dbReference type="GO" id="GO:0008270">
    <property type="term" value="F:zinc ion binding"/>
    <property type="evidence" value="ECO:0007669"/>
    <property type="project" value="InterPro"/>
</dbReference>
<evidence type="ECO:0000313" key="3">
    <source>
        <dbReference type="EMBL" id="SPJ70466.1"/>
    </source>
</evidence>
<organism evidence="3 4">
    <name type="scientific">Fusarium torulosum</name>
    <dbReference type="NCBI Taxonomy" id="33205"/>
    <lineage>
        <taxon>Eukaryota</taxon>
        <taxon>Fungi</taxon>
        <taxon>Dikarya</taxon>
        <taxon>Ascomycota</taxon>
        <taxon>Pezizomycotina</taxon>
        <taxon>Sordariomycetes</taxon>
        <taxon>Hypocreomycetidae</taxon>
        <taxon>Hypocreales</taxon>
        <taxon>Nectriaceae</taxon>
        <taxon>Fusarium</taxon>
    </lineage>
</organism>
<dbReference type="GO" id="GO:0000981">
    <property type="term" value="F:DNA-binding transcription factor activity, RNA polymerase II-specific"/>
    <property type="evidence" value="ECO:0007669"/>
    <property type="project" value="InterPro"/>
</dbReference>
<evidence type="ECO:0000313" key="4">
    <source>
        <dbReference type="Proteomes" id="UP001187734"/>
    </source>
</evidence>
<keyword evidence="4" id="KW-1185">Reference proteome</keyword>
<evidence type="ECO:0000256" key="2">
    <source>
        <dbReference type="SAM" id="SignalP"/>
    </source>
</evidence>
<dbReference type="CDD" id="cd12148">
    <property type="entry name" value="fungal_TF_MHR"/>
    <property type="match status" value="1"/>
</dbReference>
<feature type="signal peptide" evidence="2">
    <location>
        <begin position="1"/>
        <end position="17"/>
    </location>
</feature>
<keyword evidence="2" id="KW-0732">Signal</keyword>
<dbReference type="PANTHER" id="PTHR38791">
    <property type="entry name" value="ZN(II)2CYS6 TRANSCRIPTION FACTOR (EUROFUNG)-RELATED-RELATED"/>
    <property type="match status" value="1"/>
</dbReference>
<keyword evidence="1" id="KW-0539">Nucleus</keyword>
<dbReference type="InterPro" id="IPR053175">
    <property type="entry name" value="DHMBA_Reg_Transcription_Factor"/>
</dbReference>
<gene>
    <name evidence="3" type="ORF">FTOL_00194</name>
</gene>
<accession>A0AAE8LXI4</accession>
<dbReference type="Pfam" id="PF11951">
    <property type="entry name" value="Fungal_trans_2"/>
    <property type="match status" value="1"/>
</dbReference>
<protein>
    <submittedName>
        <fullName evidence="3">Uncharacterized protein</fullName>
    </submittedName>
</protein>
<feature type="chain" id="PRO_5042138419" evidence="2">
    <location>
        <begin position="18"/>
        <end position="664"/>
    </location>
</feature>
<dbReference type="CDD" id="cd00067">
    <property type="entry name" value="GAL4"/>
    <property type="match status" value="1"/>
</dbReference>
<dbReference type="InterPro" id="IPR021858">
    <property type="entry name" value="Fun_TF"/>
</dbReference>
<reference evidence="3" key="1">
    <citation type="submission" date="2018-03" db="EMBL/GenBank/DDBJ databases">
        <authorList>
            <person name="Guldener U."/>
        </authorList>
    </citation>
    <scope>NUCLEOTIDE SEQUENCE</scope>
</reference>
<dbReference type="InterPro" id="IPR001138">
    <property type="entry name" value="Zn2Cys6_DnaBD"/>
</dbReference>
<dbReference type="EMBL" id="ONZP01000010">
    <property type="protein sequence ID" value="SPJ70466.1"/>
    <property type="molecule type" value="Genomic_DNA"/>
</dbReference>
<dbReference type="PANTHER" id="PTHR38791:SF12">
    <property type="entry name" value="TRANSCRIPTION FACTOR DOMAIN-CONTAINING PROTEIN-RELATED"/>
    <property type="match status" value="1"/>
</dbReference>
<evidence type="ECO:0000256" key="1">
    <source>
        <dbReference type="ARBA" id="ARBA00023242"/>
    </source>
</evidence>
<dbReference type="Proteomes" id="UP001187734">
    <property type="component" value="Unassembled WGS sequence"/>
</dbReference>
<comment type="caution">
    <text evidence="3">The sequence shown here is derived from an EMBL/GenBank/DDBJ whole genome shotgun (WGS) entry which is preliminary data.</text>
</comment>
<name>A0AAE8LXI4_9HYPO</name>
<proteinExistence type="predicted"/>